<evidence type="ECO:0000313" key="13">
    <source>
        <dbReference type="Proteomes" id="UP000323000"/>
    </source>
</evidence>
<evidence type="ECO:0000256" key="6">
    <source>
        <dbReference type="ARBA" id="ARBA00022989"/>
    </source>
</evidence>
<dbReference type="GO" id="GO:0005524">
    <property type="term" value="F:ATP binding"/>
    <property type="evidence" value="ECO:0007669"/>
    <property type="project" value="InterPro"/>
</dbReference>
<keyword evidence="9" id="KW-0325">Glycoprotein</keyword>
<dbReference type="Gene3D" id="1.10.510.10">
    <property type="entry name" value="Transferase(Phosphotransferase) domain 1"/>
    <property type="match status" value="1"/>
</dbReference>
<dbReference type="AlphaFoldDB" id="A0A5C7I4R9"/>
<dbReference type="PROSITE" id="PS00108">
    <property type="entry name" value="PROTEIN_KINASE_ST"/>
    <property type="match status" value="1"/>
</dbReference>
<evidence type="ECO:0000256" key="5">
    <source>
        <dbReference type="ARBA" id="ARBA00022737"/>
    </source>
</evidence>
<evidence type="ECO:0000256" key="1">
    <source>
        <dbReference type="ARBA" id="ARBA00004167"/>
    </source>
</evidence>
<protein>
    <recommendedName>
        <fullName evidence="11">Protein kinase domain-containing protein</fullName>
    </recommendedName>
</protein>
<evidence type="ECO:0000256" key="10">
    <source>
        <dbReference type="SAM" id="Phobius"/>
    </source>
</evidence>
<comment type="caution">
    <text evidence="12">The sequence shown here is derived from an EMBL/GenBank/DDBJ whole genome shotgun (WGS) entry which is preliminary data.</text>
</comment>
<feature type="transmembrane region" description="Helical" evidence="10">
    <location>
        <begin position="6"/>
        <end position="32"/>
    </location>
</feature>
<dbReference type="GO" id="GO:0016020">
    <property type="term" value="C:membrane"/>
    <property type="evidence" value="ECO:0007669"/>
    <property type="project" value="UniProtKB-SubCell"/>
</dbReference>
<evidence type="ECO:0000256" key="3">
    <source>
        <dbReference type="ARBA" id="ARBA00022692"/>
    </source>
</evidence>
<dbReference type="PANTHER" id="PTHR48055">
    <property type="entry name" value="LEUCINE-RICH REPEAT RECEPTOR PROTEIN KINASE EMS1"/>
    <property type="match status" value="1"/>
</dbReference>
<evidence type="ECO:0000256" key="8">
    <source>
        <dbReference type="ARBA" id="ARBA00023170"/>
    </source>
</evidence>
<dbReference type="Proteomes" id="UP000323000">
    <property type="component" value="Chromosome 4"/>
</dbReference>
<dbReference type="InterPro" id="IPR000719">
    <property type="entry name" value="Prot_kinase_dom"/>
</dbReference>
<dbReference type="EMBL" id="VAHF01000004">
    <property type="protein sequence ID" value="TXG64115.1"/>
    <property type="molecule type" value="Genomic_DNA"/>
</dbReference>
<keyword evidence="13" id="KW-1185">Reference proteome</keyword>
<evidence type="ECO:0000256" key="9">
    <source>
        <dbReference type="ARBA" id="ARBA00023180"/>
    </source>
</evidence>
<dbReference type="InterPro" id="IPR008271">
    <property type="entry name" value="Ser/Thr_kinase_AS"/>
</dbReference>
<dbReference type="FunFam" id="1.10.510.10:FF:000479">
    <property type="entry name" value="Leucine-rich repeat receptor-like protein kinase"/>
    <property type="match status" value="1"/>
</dbReference>
<organism evidence="12 13">
    <name type="scientific">Acer yangbiense</name>
    <dbReference type="NCBI Taxonomy" id="1000413"/>
    <lineage>
        <taxon>Eukaryota</taxon>
        <taxon>Viridiplantae</taxon>
        <taxon>Streptophyta</taxon>
        <taxon>Embryophyta</taxon>
        <taxon>Tracheophyta</taxon>
        <taxon>Spermatophyta</taxon>
        <taxon>Magnoliopsida</taxon>
        <taxon>eudicotyledons</taxon>
        <taxon>Gunneridae</taxon>
        <taxon>Pentapetalae</taxon>
        <taxon>rosids</taxon>
        <taxon>malvids</taxon>
        <taxon>Sapindales</taxon>
        <taxon>Sapindaceae</taxon>
        <taxon>Hippocastanoideae</taxon>
        <taxon>Acereae</taxon>
        <taxon>Acer</taxon>
    </lineage>
</organism>
<evidence type="ECO:0000256" key="2">
    <source>
        <dbReference type="ARBA" id="ARBA00022614"/>
    </source>
</evidence>
<keyword evidence="7 10" id="KW-0472">Membrane</keyword>
<keyword evidence="4" id="KW-0732">Signal</keyword>
<dbReference type="OrthoDB" id="4062651at2759"/>
<dbReference type="Gene3D" id="3.30.200.20">
    <property type="entry name" value="Phosphorylase Kinase, domain 1"/>
    <property type="match status" value="1"/>
</dbReference>
<dbReference type="InterPro" id="IPR011009">
    <property type="entry name" value="Kinase-like_dom_sf"/>
</dbReference>
<evidence type="ECO:0000256" key="4">
    <source>
        <dbReference type="ARBA" id="ARBA00022729"/>
    </source>
</evidence>
<proteinExistence type="predicted"/>
<sequence>MVAVWMWILVFLAGAVMGYHFGVVFFVLFMFLKLIRGGGRDSGLKIFSSLIKKDEDLAFLKKEDCFASLEMIGSGGCGQVFKAELPGSNGKMIAIKKIVLTVENSKQMKMKMKQIQSEINTVGHLRHKNILPLLAHLSMPNCHILVYELMKNGSLHDVLSEASRGTRELDWLARRKIAIGVAAGLEYIHKNNSPRIIHRDLKPANVLLDDDMEAKITDFGLAKEMPDANTHIIASDTAGTFGYIAPEFSKGMILSEKSDIFSFGVLLAAMVIGKFPSSDFFKETEERNMIRWMRNVMISENPRKAIDPKLMGNEFEEDMLLVLKIACHCTQDDPEKRPDSKVVRCMFDQINHRV</sequence>
<evidence type="ECO:0000256" key="7">
    <source>
        <dbReference type="ARBA" id="ARBA00023136"/>
    </source>
</evidence>
<dbReference type="SMART" id="SM00220">
    <property type="entry name" value="S_TKc"/>
    <property type="match status" value="1"/>
</dbReference>
<keyword evidence="5" id="KW-0677">Repeat</keyword>
<keyword evidence="8" id="KW-0675">Receptor</keyword>
<comment type="subcellular location">
    <subcellularLocation>
        <location evidence="1">Membrane</location>
        <topology evidence="1">Single-pass membrane protein</topology>
    </subcellularLocation>
</comment>
<name>A0A5C7I4R9_9ROSI</name>
<feature type="domain" description="Protein kinase" evidence="11">
    <location>
        <begin position="66"/>
        <end position="354"/>
    </location>
</feature>
<keyword evidence="3 10" id="KW-0812">Transmembrane</keyword>
<dbReference type="PROSITE" id="PS50011">
    <property type="entry name" value="PROTEIN_KINASE_DOM"/>
    <property type="match status" value="1"/>
</dbReference>
<reference evidence="13" key="1">
    <citation type="journal article" date="2019" name="Gigascience">
        <title>De novo genome assembly of the endangered Acer yangbiense, a plant species with extremely small populations endemic to Yunnan Province, China.</title>
        <authorList>
            <person name="Yang J."/>
            <person name="Wariss H.M."/>
            <person name="Tao L."/>
            <person name="Zhang R."/>
            <person name="Yun Q."/>
            <person name="Hollingsworth P."/>
            <person name="Dao Z."/>
            <person name="Luo G."/>
            <person name="Guo H."/>
            <person name="Ma Y."/>
            <person name="Sun W."/>
        </authorList>
    </citation>
    <scope>NUCLEOTIDE SEQUENCE [LARGE SCALE GENOMIC DNA]</scope>
    <source>
        <strain evidence="13">cv. Malutang</strain>
    </source>
</reference>
<dbReference type="GO" id="GO:0004672">
    <property type="term" value="F:protein kinase activity"/>
    <property type="evidence" value="ECO:0007669"/>
    <property type="project" value="InterPro"/>
</dbReference>
<gene>
    <name evidence="12" type="ORF">EZV62_011109</name>
</gene>
<evidence type="ECO:0000259" key="11">
    <source>
        <dbReference type="PROSITE" id="PS50011"/>
    </source>
</evidence>
<dbReference type="Pfam" id="PF00069">
    <property type="entry name" value="Pkinase"/>
    <property type="match status" value="1"/>
</dbReference>
<dbReference type="PANTHER" id="PTHR48055:SF22">
    <property type="entry name" value="LEUCINE-RICH REPEAT RECEPTOR-LIKE SERINE_THREONINE_TYROSINE-PROTEIN KINASE SOBIR1"/>
    <property type="match status" value="1"/>
</dbReference>
<accession>A0A5C7I4R9</accession>
<keyword evidence="6 10" id="KW-1133">Transmembrane helix</keyword>
<keyword evidence="2" id="KW-0433">Leucine-rich repeat</keyword>
<dbReference type="SUPFAM" id="SSF56112">
    <property type="entry name" value="Protein kinase-like (PK-like)"/>
    <property type="match status" value="1"/>
</dbReference>
<dbReference type="InterPro" id="IPR051564">
    <property type="entry name" value="LRR_receptor-like_kinase"/>
</dbReference>
<evidence type="ECO:0000313" key="12">
    <source>
        <dbReference type="EMBL" id="TXG64115.1"/>
    </source>
</evidence>